<protein>
    <submittedName>
        <fullName evidence="3">Putative amidohydrolase family protein</fullName>
    </submittedName>
</protein>
<evidence type="ECO:0000313" key="3">
    <source>
        <dbReference type="EMBL" id="KKY24618.1"/>
    </source>
</evidence>
<dbReference type="PANTHER" id="PTHR43569:SF2">
    <property type="entry name" value="AMIDOHYDROLASE-RELATED DOMAIN-CONTAINING PROTEIN"/>
    <property type="match status" value="1"/>
</dbReference>
<dbReference type="PANTHER" id="PTHR43569">
    <property type="entry name" value="AMIDOHYDROLASE"/>
    <property type="match status" value="1"/>
</dbReference>
<dbReference type="Proteomes" id="UP000034182">
    <property type="component" value="Unassembled WGS sequence"/>
</dbReference>
<dbReference type="AlphaFoldDB" id="A0A0G2GME9"/>
<dbReference type="InterPro" id="IPR032466">
    <property type="entry name" value="Metal_Hydrolase"/>
</dbReference>
<dbReference type="InterPro" id="IPR052350">
    <property type="entry name" value="Metallo-dep_Lactonases"/>
</dbReference>
<evidence type="ECO:0000259" key="2">
    <source>
        <dbReference type="Pfam" id="PF04909"/>
    </source>
</evidence>
<reference evidence="3 4" key="2">
    <citation type="submission" date="2015-05" db="EMBL/GenBank/DDBJ databases">
        <title>Distinctive expansion of gene families associated with plant cell wall degradation and secondary metabolism in the genomes of grapevine trunk pathogens.</title>
        <authorList>
            <person name="Lawrence D.P."/>
            <person name="Travadon R."/>
            <person name="Rolshausen P.E."/>
            <person name="Baumgartner K."/>
        </authorList>
    </citation>
    <scope>NUCLEOTIDE SEQUENCE [LARGE SCALE GENOMIC DNA]</scope>
    <source>
        <strain evidence="3">DS831</strain>
    </source>
</reference>
<gene>
    <name evidence="3" type="ORF">UCDDS831_g02236</name>
</gene>
<dbReference type="GO" id="GO:0016787">
    <property type="term" value="F:hydrolase activity"/>
    <property type="evidence" value="ECO:0007669"/>
    <property type="project" value="UniProtKB-KW"/>
</dbReference>
<dbReference type="EMBL" id="LAQI01000056">
    <property type="protein sequence ID" value="KKY24618.1"/>
    <property type="molecule type" value="Genomic_DNA"/>
</dbReference>
<dbReference type="SUPFAM" id="SSF51556">
    <property type="entry name" value="Metallo-dependent hydrolases"/>
    <property type="match status" value="1"/>
</dbReference>
<comment type="caution">
    <text evidence="3">The sequence shown here is derived from an EMBL/GenBank/DDBJ whole genome shotgun (WGS) entry which is preliminary data.</text>
</comment>
<comment type="similarity">
    <text evidence="1">Belongs to the metallo-dependent hydrolases superfamily.</text>
</comment>
<dbReference type="Pfam" id="PF04909">
    <property type="entry name" value="Amidohydro_2"/>
    <property type="match status" value="1"/>
</dbReference>
<organism evidence="3 4">
    <name type="scientific">Diplodia seriata</name>
    <dbReference type="NCBI Taxonomy" id="420778"/>
    <lineage>
        <taxon>Eukaryota</taxon>
        <taxon>Fungi</taxon>
        <taxon>Dikarya</taxon>
        <taxon>Ascomycota</taxon>
        <taxon>Pezizomycotina</taxon>
        <taxon>Dothideomycetes</taxon>
        <taxon>Dothideomycetes incertae sedis</taxon>
        <taxon>Botryosphaeriales</taxon>
        <taxon>Botryosphaeriaceae</taxon>
        <taxon>Diplodia</taxon>
    </lineage>
</organism>
<feature type="domain" description="Amidohydrolase-related" evidence="2">
    <location>
        <begin position="178"/>
        <end position="301"/>
    </location>
</feature>
<evidence type="ECO:0000256" key="1">
    <source>
        <dbReference type="ARBA" id="ARBA00038310"/>
    </source>
</evidence>
<dbReference type="InterPro" id="IPR006680">
    <property type="entry name" value="Amidohydro-rel"/>
</dbReference>
<name>A0A0G2GME9_9PEZI</name>
<dbReference type="Gene3D" id="3.20.20.140">
    <property type="entry name" value="Metal-dependent hydrolases"/>
    <property type="match status" value="2"/>
</dbReference>
<sequence length="312" mass="34310">MPPPPRILDSHIHLWPHTSTNPAGHAWMTPGGPLTKQHSLSDYFAATSTTSSPSSPSSPSPTVHGAIYIETDRTLSSSSNILTRASQPLAELRWLRRLVTGTPDAGEGFAAGDGAVLWGVVPWLPVDAGSLDELRAYLAAAEEAAGPEAWARVVERVVEACERVNNHLCKPDMQQHPATPAQHHEFARWSAAIRRAARSPHTYMKLSGAFSEMGGDPDHDLPWTPERVLDRMRPWLDVVFDAFPPERIMFGSDWPVCNVRGGAAAWKSWVAAVEGILDVYGLTDEQRDRVWYGTAVEAYRLSPPTERKKVEA</sequence>
<proteinExistence type="inferred from homology"/>
<keyword evidence="3" id="KW-0378">Hydrolase</keyword>
<accession>A0A0G2GME9</accession>
<evidence type="ECO:0000313" key="4">
    <source>
        <dbReference type="Proteomes" id="UP000034182"/>
    </source>
</evidence>
<reference evidence="3 4" key="1">
    <citation type="submission" date="2015-03" db="EMBL/GenBank/DDBJ databases">
        <authorList>
            <person name="Morales-Cruz A."/>
            <person name="Amrine K.C."/>
            <person name="Cantu D."/>
        </authorList>
    </citation>
    <scope>NUCLEOTIDE SEQUENCE [LARGE SCALE GENOMIC DNA]</scope>
    <source>
        <strain evidence="3">DS831</strain>
    </source>
</reference>